<dbReference type="GO" id="GO:0016151">
    <property type="term" value="F:nickel cation binding"/>
    <property type="evidence" value="ECO:0007669"/>
    <property type="project" value="UniProtKB-UniRule"/>
</dbReference>
<dbReference type="InterPro" id="IPR002822">
    <property type="entry name" value="Ni_insertion"/>
</dbReference>
<comment type="similarity">
    <text evidence="2">Belongs to the LarC family.</text>
</comment>
<comment type="function">
    <text evidence="2">Involved in the biosynthesis of a nickel-pincer cofactor ((SCS)Ni(II) pincer complex). Binds Ni(2+), and functions in nickel delivery to pyridinium-3,5-bisthiocarboxylic acid mononucleotide (P2TMN), to form the mature cofactor. Is thus probably required for the activation of nickel-pincer cofactor-dependent enzymes.</text>
</comment>
<evidence type="ECO:0000313" key="4">
    <source>
        <dbReference type="EMBL" id="TDO32487.1"/>
    </source>
</evidence>
<dbReference type="AlphaFoldDB" id="A0A4R6JB53"/>
<keyword evidence="1 2" id="KW-0533">Nickel</keyword>
<dbReference type="NCBIfam" id="TIGR00299">
    <property type="entry name" value="nickel pincer cofactor biosynthesis protein LarC"/>
    <property type="match status" value="1"/>
</dbReference>
<dbReference type="Pfam" id="PF01969">
    <property type="entry name" value="Ni_insertion"/>
    <property type="match status" value="1"/>
</dbReference>
<organism evidence="4 5">
    <name type="scientific">Paractinoplanes brasiliensis</name>
    <dbReference type="NCBI Taxonomy" id="52695"/>
    <lineage>
        <taxon>Bacteria</taxon>
        <taxon>Bacillati</taxon>
        <taxon>Actinomycetota</taxon>
        <taxon>Actinomycetes</taxon>
        <taxon>Micromonosporales</taxon>
        <taxon>Micromonosporaceae</taxon>
        <taxon>Paractinoplanes</taxon>
    </lineage>
</organism>
<dbReference type="GO" id="GO:0051604">
    <property type="term" value="P:protein maturation"/>
    <property type="evidence" value="ECO:0007669"/>
    <property type="project" value="UniProtKB-UniRule"/>
</dbReference>
<proteinExistence type="inferred from homology"/>
<feature type="compositionally biased region" description="Low complexity" evidence="3">
    <location>
        <begin position="248"/>
        <end position="259"/>
    </location>
</feature>
<accession>A0A4R6JB53</accession>
<feature type="region of interest" description="Disordered" evidence="3">
    <location>
        <begin position="238"/>
        <end position="302"/>
    </location>
</feature>
<dbReference type="HAMAP" id="MF_01074">
    <property type="entry name" value="LarC"/>
    <property type="match status" value="1"/>
</dbReference>
<comment type="caution">
    <text evidence="4">The sequence shown here is derived from an EMBL/GenBank/DDBJ whole genome shotgun (WGS) entry which is preliminary data.</text>
</comment>
<evidence type="ECO:0000256" key="3">
    <source>
        <dbReference type="SAM" id="MobiDB-lite"/>
    </source>
</evidence>
<keyword evidence="5" id="KW-1185">Reference proteome</keyword>
<reference evidence="4 5" key="1">
    <citation type="submission" date="2019-03" db="EMBL/GenBank/DDBJ databases">
        <title>Sequencing the genomes of 1000 actinobacteria strains.</title>
        <authorList>
            <person name="Klenk H.-P."/>
        </authorList>
    </citation>
    <scope>NUCLEOTIDE SEQUENCE [LARGE SCALE GENOMIC DNA]</scope>
    <source>
        <strain evidence="4 5">DSM 43805</strain>
    </source>
</reference>
<sequence>MRRHAWVDASAGIAGDMLLGALLDAGASLSVVQSAVDAVSGGTVQVRSREVARGGLRALKAEVEPLVDDPPHRTWADVRDLLERAGTDTRTAVAVFRCLAEVEARVHGMKPDDVHFHEVGALDAIADVVGCCAALADLGVDTVSAGPVALGSGTVRTRHGRLPVPAPAVAELARGWRVCAGGDGELATPTGLALLRSLARACEPLPPMTLEAVGVGAGSRDPAGHANVVRVMIGTAGEAPAPDVQPDSGVSKSGASASGQNQRGPGSYASGERGLSSYGLGGPAMGEARPGITKPAPAETEPGEPAVLLEANVDDLDPRLWPGILTGLLAAGASDAWLVPIVMKKGRPAHTLSVLCPPGLADPLREQIFRDTSTLGVRHSTRGKVALKRAFADVTVHDTRIAVKVAHRGGVIVQVMPEFEDVAALARREQRPERLMLQEALAAAGEAGLIVGAALPENLRPAQ</sequence>
<dbReference type="PANTHER" id="PTHR36566">
    <property type="entry name" value="NICKEL INSERTION PROTEIN-RELATED"/>
    <property type="match status" value="1"/>
</dbReference>
<comment type="catalytic activity">
    <reaction evidence="2">
        <text>Ni(II)-pyridinium-3,5-bisthiocarboxylate mononucleotide = pyridinium-3,5-bisthiocarboxylate mononucleotide + Ni(2+)</text>
        <dbReference type="Rhea" id="RHEA:54784"/>
        <dbReference type="ChEBI" id="CHEBI:49786"/>
        <dbReference type="ChEBI" id="CHEBI:137372"/>
        <dbReference type="ChEBI" id="CHEBI:137373"/>
        <dbReference type="EC" id="4.99.1.12"/>
    </reaction>
</comment>
<name>A0A4R6JB53_9ACTN</name>
<dbReference type="Gene3D" id="3.10.20.300">
    <property type="entry name" value="mk0293 like domain"/>
    <property type="match status" value="1"/>
</dbReference>
<protein>
    <recommendedName>
        <fullName evidence="2">Pyridinium-3,5-bisthiocarboxylic acid mononucleotide nickel insertion protein</fullName>
        <shortName evidence="2">P2TMN nickel insertion protein</shortName>
        <ecNumber evidence="2">4.99.1.12</ecNumber>
    </recommendedName>
    <alternativeName>
        <fullName evidence="2">Nickel-pincer cofactor biosynthesis protein LarC</fullName>
    </alternativeName>
</protein>
<keyword evidence="2" id="KW-0456">Lyase</keyword>
<dbReference type="Gene3D" id="3.30.70.1380">
    <property type="entry name" value="Transcriptional regulatory protein pf0864 domain like"/>
    <property type="match status" value="1"/>
</dbReference>
<dbReference type="RefSeq" id="WP_239080058.1">
    <property type="nucleotide sequence ID" value="NZ_BOMD01000035.1"/>
</dbReference>
<dbReference type="EMBL" id="SNWR01000002">
    <property type="protein sequence ID" value="TDO32487.1"/>
    <property type="molecule type" value="Genomic_DNA"/>
</dbReference>
<dbReference type="GO" id="GO:0016829">
    <property type="term" value="F:lyase activity"/>
    <property type="evidence" value="ECO:0007669"/>
    <property type="project" value="UniProtKB-UniRule"/>
</dbReference>
<dbReference type="PANTHER" id="PTHR36566:SF1">
    <property type="entry name" value="PYRIDINIUM-3,5-BISTHIOCARBOXYLIC ACID MONONUCLEOTIDE NICKEL INSERTION PROTEIN"/>
    <property type="match status" value="1"/>
</dbReference>
<dbReference type="EC" id="4.99.1.12" evidence="2"/>
<evidence type="ECO:0000256" key="2">
    <source>
        <dbReference type="HAMAP-Rule" id="MF_01074"/>
    </source>
</evidence>
<evidence type="ECO:0000256" key="1">
    <source>
        <dbReference type="ARBA" id="ARBA00022596"/>
    </source>
</evidence>
<dbReference type="Proteomes" id="UP000294901">
    <property type="component" value="Unassembled WGS sequence"/>
</dbReference>
<gene>
    <name evidence="2" type="primary">larC</name>
    <name evidence="4" type="ORF">C8E87_7951</name>
</gene>
<evidence type="ECO:0000313" key="5">
    <source>
        <dbReference type="Proteomes" id="UP000294901"/>
    </source>
</evidence>